<accession>A0A1E8GMF4</accession>
<evidence type="ECO:0000259" key="1">
    <source>
        <dbReference type="PROSITE" id="PS50943"/>
    </source>
</evidence>
<sequence>MNKKEIGNIIKRKRIELGLSQKQCAYGICSQPLLSNIEAGNYMPSGDILLKLLSRLGIANLQDISLNEFLPLSSDFKMNEKCELLCRNHEYSRLNNFLLSTDVIESVSELNMQNYYYYLAVSQFQIGNLKEAQQNFNIVLIENNKNIVERLCNSGLGLISAKLGLKKESEDYFCKSFFDLDKIKYEENMNVLFYLKALAQKTLKMYSDSFETIEEAINFISSHNSHYMLANLYYLGVSITNNKIKKIEYSTNSDLFRNLYKEEVFKKI</sequence>
<evidence type="ECO:0000313" key="2">
    <source>
        <dbReference type="EMBL" id="OFI49425.1"/>
    </source>
</evidence>
<comment type="caution">
    <text evidence="2">The sequence shown here is derived from an EMBL/GenBank/DDBJ whole genome shotgun (WGS) entry which is preliminary data.</text>
</comment>
<evidence type="ECO:0000313" key="3">
    <source>
        <dbReference type="Proteomes" id="UP000178622"/>
    </source>
</evidence>
<dbReference type="EMBL" id="MKIR01000012">
    <property type="protein sequence ID" value="OFI49425.1"/>
    <property type="molecule type" value="Genomic_DNA"/>
</dbReference>
<dbReference type="STRING" id="1859473.BG261_02275"/>
<name>A0A1E8GMF4_9LACT</name>
<reference evidence="3" key="1">
    <citation type="submission" date="2016-09" db="EMBL/GenBank/DDBJ databases">
        <title>Draft genome sequence of a novel species of the family Streptococcaceae isolated from flowers.</title>
        <authorList>
            <person name="Chuah L.-O."/>
            <person name="Yap K.-P."/>
            <person name="Thong K.L."/>
            <person name="Liong M.T."/>
            <person name="Ahmad R."/>
            <person name="Rusul G."/>
        </authorList>
    </citation>
    <scope>NUCLEOTIDE SEQUENCE [LARGE SCALE GENOMIC DNA]</scope>
    <source>
        <strain evidence="3">DF1</strain>
    </source>
</reference>
<dbReference type="InterPro" id="IPR011990">
    <property type="entry name" value="TPR-like_helical_dom_sf"/>
</dbReference>
<dbReference type="PROSITE" id="PS50943">
    <property type="entry name" value="HTH_CROC1"/>
    <property type="match status" value="1"/>
</dbReference>
<dbReference type="OrthoDB" id="1150409at2"/>
<dbReference type="SMART" id="SM00530">
    <property type="entry name" value="HTH_XRE"/>
    <property type="match status" value="1"/>
</dbReference>
<dbReference type="RefSeq" id="WP_070791945.1">
    <property type="nucleotide sequence ID" value="NZ_MKIR01000012.1"/>
</dbReference>
<feature type="domain" description="HTH cro/C1-type" evidence="1">
    <location>
        <begin position="10"/>
        <end position="64"/>
    </location>
</feature>
<dbReference type="AlphaFoldDB" id="A0A1E8GMF4"/>
<dbReference type="InterPro" id="IPR001387">
    <property type="entry name" value="Cro/C1-type_HTH"/>
</dbReference>
<dbReference type="SUPFAM" id="SSF47413">
    <property type="entry name" value="lambda repressor-like DNA-binding domains"/>
    <property type="match status" value="1"/>
</dbReference>
<dbReference type="GO" id="GO:0003677">
    <property type="term" value="F:DNA binding"/>
    <property type="evidence" value="ECO:0007669"/>
    <property type="project" value="InterPro"/>
</dbReference>
<keyword evidence="3" id="KW-1185">Reference proteome</keyword>
<proteinExistence type="predicted"/>
<dbReference type="PANTHER" id="PTHR37038">
    <property type="entry name" value="TRANSCRIPTIONAL REGULATOR-RELATED"/>
    <property type="match status" value="1"/>
</dbReference>
<gene>
    <name evidence="2" type="ORF">BG261_02275</name>
</gene>
<dbReference type="CDD" id="cd00093">
    <property type="entry name" value="HTH_XRE"/>
    <property type="match status" value="1"/>
</dbReference>
<organism evidence="2 3">
    <name type="scientific">Floricoccus tropicus</name>
    <dbReference type="NCBI Taxonomy" id="1859473"/>
    <lineage>
        <taxon>Bacteria</taxon>
        <taxon>Bacillati</taxon>
        <taxon>Bacillota</taxon>
        <taxon>Bacilli</taxon>
        <taxon>Lactobacillales</taxon>
        <taxon>Streptococcaceae</taxon>
        <taxon>Floricoccus</taxon>
    </lineage>
</organism>
<dbReference type="Pfam" id="PF01381">
    <property type="entry name" value="HTH_3"/>
    <property type="match status" value="1"/>
</dbReference>
<dbReference type="Proteomes" id="UP000178622">
    <property type="component" value="Unassembled WGS sequence"/>
</dbReference>
<dbReference type="Gene3D" id="1.25.40.10">
    <property type="entry name" value="Tetratricopeptide repeat domain"/>
    <property type="match status" value="1"/>
</dbReference>
<dbReference type="InterPro" id="IPR053163">
    <property type="entry name" value="HTH-type_regulator_Rgg"/>
</dbReference>
<protein>
    <recommendedName>
        <fullName evidence="1">HTH cro/C1-type domain-containing protein</fullName>
    </recommendedName>
</protein>
<dbReference type="InterPro" id="IPR010982">
    <property type="entry name" value="Lambda_DNA-bd_dom_sf"/>
</dbReference>
<dbReference type="SUPFAM" id="SSF48452">
    <property type="entry name" value="TPR-like"/>
    <property type="match status" value="1"/>
</dbReference>